<evidence type="ECO:0000256" key="9">
    <source>
        <dbReference type="ARBA" id="ARBA00023316"/>
    </source>
</evidence>
<dbReference type="Pfam" id="PF01832">
    <property type="entry name" value="Glucosaminidase"/>
    <property type="match status" value="1"/>
</dbReference>
<name>A0ABX1Q3B9_9RHOO</name>
<keyword evidence="8" id="KW-0326">Glycosidase</keyword>
<evidence type="ECO:0000313" key="13">
    <source>
        <dbReference type="EMBL" id="NMG45910.1"/>
    </source>
</evidence>
<dbReference type="Gene3D" id="1.10.530.10">
    <property type="match status" value="1"/>
</dbReference>
<comment type="similarity">
    <text evidence="3">In the N-terminal section; belongs to the FlgJ family.</text>
</comment>
<dbReference type="PANTHER" id="PTHR33308">
    <property type="entry name" value="PEPTIDOGLYCAN HYDROLASE FLGJ"/>
    <property type="match status" value="1"/>
</dbReference>
<evidence type="ECO:0000256" key="6">
    <source>
        <dbReference type="ARBA" id="ARBA00022764"/>
    </source>
</evidence>
<evidence type="ECO:0000256" key="1">
    <source>
        <dbReference type="ARBA" id="ARBA00002954"/>
    </source>
</evidence>
<gene>
    <name evidence="13" type="primary">flgJ</name>
    <name evidence="13" type="ORF">GPA22_19520</name>
</gene>
<evidence type="ECO:0000256" key="5">
    <source>
        <dbReference type="ARBA" id="ARBA00013433"/>
    </source>
</evidence>
<evidence type="ECO:0000259" key="12">
    <source>
        <dbReference type="SMART" id="SM00047"/>
    </source>
</evidence>
<dbReference type="Gene3D" id="2.10.70.40">
    <property type="entry name" value="peptidoglycan hydrolase"/>
    <property type="match status" value="1"/>
</dbReference>
<dbReference type="GO" id="GO:0016787">
    <property type="term" value="F:hydrolase activity"/>
    <property type="evidence" value="ECO:0007669"/>
    <property type="project" value="UniProtKB-KW"/>
</dbReference>
<keyword evidence="13" id="KW-0969">Cilium</keyword>
<keyword evidence="6" id="KW-0574">Periplasm</keyword>
<comment type="subcellular location">
    <subcellularLocation>
        <location evidence="2">Periplasm</location>
    </subcellularLocation>
</comment>
<keyword evidence="14" id="KW-1185">Reference proteome</keyword>
<evidence type="ECO:0000256" key="2">
    <source>
        <dbReference type="ARBA" id="ARBA00004418"/>
    </source>
</evidence>
<reference evidence="13 14" key="1">
    <citation type="submission" date="2019-12" db="EMBL/GenBank/DDBJ databases">
        <title>Comparative genomics gives insights into the taxonomy of the Azoarcus-Aromatoleum group and reveals separate origins of nif in the plant-associated Azoarcus and non-plant-associated Aromatoleum sub-groups.</title>
        <authorList>
            <person name="Lafos M."/>
            <person name="Maluk M."/>
            <person name="Batista M."/>
            <person name="Junghare M."/>
            <person name="Carmona M."/>
            <person name="Faoro H."/>
            <person name="Cruz L.M."/>
            <person name="Battistoni F."/>
            <person name="De Souza E."/>
            <person name="Pedrosa F."/>
            <person name="Chen W.-M."/>
            <person name="Poole P.S."/>
            <person name="Dixon R.A."/>
            <person name="James E.K."/>
        </authorList>
    </citation>
    <scope>NUCLEOTIDE SEQUENCE [LARGE SCALE GENOMIC DNA]</scope>
    <source>
        <strain evidence="13 14">Td21</strain>
    </source>
</reference>
<proteinExistence type="inferred from homology"/>
<dbReference type="RefSeq" id="WP_169257735.1">
    <property type="nucleotide sequence ID" value="NZ_WTVN01000041.1"/>
</dbReference>
<dbReference type="InterPro" id="IPR019301">
    <property type="entry name" value="Flagellar_prot_FlgJ_N"/>
</dbReference>
<evidence type="ECO:0000256" key="7">
    <source>
        <dbReference type="ARBA" id="ARBA00022801"/>
    </source>
</evidence>
<dbReference type="NCBIfam" id="TIGR02541">
    <property type="entry name" value="flagell_FlgJ"/>
    <property type="match status" value="1"/>
</dbReference>
<dbReference type="Proteomes" id="UP000623795">
    <property type="component" value="Unassembled WGS sequence"/>
</dbReference>
<dbReference type="InterPro" id="IPR002901">
    <property type="entry name" value="MGlyc_endo_b_GlcNAc-like_dom"/>
</dbReference>
<comment type="similarity">
    <text evidence="4">In the C-terminal section; belongs to the glycosyl hydrolase 73 family.</text>
</comment>
<dbReference type="PANTHER" id="PTHR33308:SF9">
    <property type="entry name" value="PEPTIDOGLYCAN HYDROLASE FLGJ"/>
    <property type="match status" value="1"/>
</dbReference>
<evidence type="ECO:0000256" key="10">
    <source>
        <dbReference type="ARBA" id="ARBA00030835"/>
    </source>
</evidence>
<feature type="domain" description="Mannosyl-glycoprotein endo-beta-N-acetylglucosamidase-like" evidence="12">
    <location>
        <begin position="181"/>
        <end position="334"/>
    </location>
</feature>
<dbReference type="EMBL" id="WTVN01000041">
    <property type="protein sequence ID" value="NMG45910.1"/>
    <property type="molecule type" value="Genomic_DNA"/>
</dbReference>
<evidence type="ECO:0000313" key="14">
    <source>
        <dbReference type="Proteomes" id="UP000623795"/>
    </source>
</evidence>
<dbReference type="Pfam" id="PF10135">
    <property type="entry name" value="Rod-binding"/>
    <property type="match status" value="1"/>
</dbReference>
<feature type="region of interest" description="Disordered" evidence="11">
    <location>
        <begin position="162"/>
        <end position="183"/>
    </location>
</feature>
<protein>
    <recommendedName>
        <fullName evidence="5">Peptidoglycan hydrolase FlgJ</fullName>
    </recommendedName>
    <alternativeName>
        <fullName evidence="10">Muramidase FlgJ</fullName>
    </alternativeName>
</protein>
<comment type="caution">
    <text evidence="13">The sequence shown here is derived from an EMBL/GenBank/DDBJ whole genome shotgun (WGS) entry which is preliminary data.</text>
</comment>
<keyword evidence="9" id="KW-0961">Cell wall biogenesis/degradation</keyword>
<sequence length="341" mass="36146">MVAVPQINVMDPNALAGMKRLARDGNSPEGLRAAAKQFEAMFLQMVLKSMRDAVPSNGMFDSDQTRLFQAMQDQQMAMNMAQGRGIGLADVIFRQLGGEAATQAAGGEGSLDVSRIPRRAAIVAGSQLPAADRAADLTDEADELSQFAARFGAAIGAAGRRAETARPASGGAESLDALPSSRPVPEGAREFVNRVWAHAGEASRSTGIPAHFMVGQAALETGWGRGELRRADGSPSYNLFNIKAGPNWKGPVVEVPVTEYANGRPYTETARFRAYGSYAEAFRDYAGLLRGNPRYAEVLGQTDAAGFARSLQQAGYATDPMYADKLTRIIGGATLRTALAG</sequence>
<dbReference type="InterPro" id="IPR013377">
    <property type="entry name" value="FlgJ"/>
</dbReference>
<evidence type="ECO:0000256" key="11">
    <source>
        <dbReference type="SAM" id="MobiDB-lite"/>
    </source>
</evidence>
<keyword evidence="13" id="KW-0966">Cell projection</keyword>
<evidence type="ECO:0000256" key="8">
    <source>
        <dbReference type="ARBA" id="ARBA00023295"/>
    </source>
</evidence>
<keyword evidence="7 13" id="KW-0378">Hydrolase</keyword>
<keyword evidence="13" id="KW-0282">Flagellum</keyword>
<dbReference type="PRINTS" id="PR01002">
    <property type="entry name" value="FLGFLGJ"/>
</dbReference>
<comment type="function">
    <text evidence="1">Flagellum-specific muramidase which hydrolyzes the peptidoglycan layer to assemble the rod structure in the periplasmic space.</text>
</comment>
<dbReference type="InterPro" id="IPR051056">
    <property type="entry name" value="Glycosyl_Hydrolase_73"/>
</dbReference>
<organism evidence="13 14">
    <name type="scientific">Aromatoleum toluvorans</name>
    <dbReference type="NCBI Taxonomy" id="92002"/>
    <lineage>
        <taxon>Bacteria</taxon>
        <taxon>Pseudomonadati</taxon>
        <taxon>Pseudomonadota</taxon>
        <taxon>Betaproteobacteria</taxon>
        <taxon>Rhodocyclales</taxon>
        <taxon>Rhodocyclaceae</taxon>
        <taxon>Aromatoleum</taxon>
    </lineage>
</organism>
<evidence type="ECO:0000256" key="4">
    <source>
        <dbReference type="ARBA" id="ARBA00007974"/>
    </source>
</evidence>
<dbReference type="SMART" id="SM00047">
    <property type="entry name" value="LYZ2"/>
    <property type="match status" value="1"/>
</dbReference>
<evidence type="ECO:0000256" key="3">
    <source>
        <dbReference type="ARBA" id="ARBA00006880"/>
    </source>
</evidence>
<accession>A0ABX1Q3B9</accession>